<feature type="transmembrane region" description="Helical" evidence="7">
    <location>
        <begin position="278"/>
        <end position="298"/>
    </location>
</feature>
<dbReference type="PANTHER" id="PTHR30193">
    <property type="entry name" value="ABC TRANSPORTER PERMEASE PROTEIN"/>
    <property type="match status" value="1"/>
</dbReference>
<keyword evidence="6 7" id="KW-0472">Membrane</keyword>
<comment type="caution">
    <text evidence="9">The sequence shown here is derived from an EMBL/GenBank/DDBJ whole genome shotgun (WGS) entry which is preliminary data.</text>
</comment>
<dbReference type="PANTHER" id="PTHR30193:SF37">
    <property type="entry name" value="INNER MEMBRANE ABC TRANSPORTER PERMEASE PROTEIN YCJO"/>
    <property type="match status" value="1"/>
</dbReference>
<evidence type="ECO:0000256" key="4">
    <source>
        <dbReference type="ARBA" id="ARBA00022692"/>
    </source>
</evidence>
<feature type="domain" description="ABC transmembrane type-1" evidence="8">
    <location>
        <begin position="87"/>
        <end position="299"/>
    </location>
</feature>
<keyword evidence="10" id="KW-1185">Reference proteome</keyword>
<gene>
    <name evidence="9" type="ORF">E7Y31_19025</name>
</gene>
<dbReference type="GO" id="GO:0055085">
    <property type="term" value="P:transmembrane transport"/>
    <property type="evidence" value="ECO:0007669"/>
    <property type="project" value="InterPro"/>
</dbReference>
<evidence type="ECO:0000259" key="8">
    <source>
        <dbReference type="PROSITE" id="PS50928"/>
    </source>
</evidence>
<dbReference type="PROSITE" id="PS50928">
    <property type="entry name" value="ABC_TM1"/>
    <property type="match status" value="1"/>
</dbReference>
<name>A0A4V3Z121_9ACTN</name>
<keyword evidence="2 7" id="KW-0813">Transport</keyword>
<dbReference type="GO" id="GO:0005886">
    <property type="term" value="C:plasma membrane"/>
    <property type="evidence" value="ECO:0007669"/>
    <property type="project" value="UniProtKB-SubCell"/>
</dbReference>
<dbReference type="SUPFAM" id="SSF161098">
    <property type="entry name" value="MetI-like"/>
    <property type="match status" value="1"/>
</dbReference>
<reference evidence="9 10" key="1">
    <citation type="submission" date="2019-04" db="EMBL/GenBank/DDBJ databases">
        <title>Draft genome sequences for three unisolated Alnus-infective Frankia Sp+ strains, AgTrS, AiOr and AvVan, the first sequenced Frankia strains able to sporulate in-planta.</title>
        <authorList>
            <person name="Bethencourt L."/>
            <person name="Vautrin F."/>
            <person name="Taib N."/>
            <person name="Dubost A."/>
            <person name="Castro-Garcia L."/>
            <person name="Imbaud O."/>
            <person name="Abrouk D."/>
            <person name="Fournier P."/>
            <person name="Briolay J."/>
            <person name="Nguyen A."/>
            <person name="Normand P."/>
            <person name="Fernandez M.P."/>
            <person name="Brochier-Armanet C."/>
            <person name="Herrera-Belaroussi A."/>
        </authorList>
    </citation>
    <scope>NUCLEOTIDE SEQUENCE [LARGE SCALE GENOMIC DNA]</scope>
    <source>
        <strain evidence="9 10">AvVan</strain>
    </source>
</reference>
<feature type="transmembrane region" description="Helical" evidence="7">
    <location>
        <begin position="124"/>
        <end position="145"/>
    </location>
</feature>
<evidence type="ECO:0000256" key="2">
    <source>
        <dbReference type="ARBA" id="ARBA00022448"/>
    </source>
</evidence>
<dbReference type="Pfam" id="PF00528">
    <property type="entry name" value="BPD_transp_1"/>
    <property type="match status" value="1"/>
</dbReference>
<evidence type="ECO:0000313" key="10">
    <source>
        <dbReference type="Proteomes" id="UP000305282"/>
    </source>
</evidence>
<dbReference type="InterPro" id="IPR035906">
    <property type="entry name" value="MetI-like_sf"/>
</dbReference>
<feature type="transmembrane region" description="Helical" evidence="7">
    <location>
        <begin position="174"/>
        <end position="200"/>
    </location>
</feature>
<organism evidence="9 10">
    <name type="scientific">Candidatus Frankia alpina</name>
    <dbReference type="NCBI Taxonomy" id="2699483"/>
    <lineage>
        <taxon>Bacteria</taxon>
        <taxon>Bacillati</taxon>
        <taxon>Actinomycetota</taxon>
        <taxon>Actinomycetes</taxon>
        <taxon>Frankiales</taxon>
        <taxon>Frankiaceae</taxon>
        <taxon>Frankia</taxon>
    </lineage>
</organism>
<dbReference type="OrthoDB" id="3210259at2"/>
<dbReference type="Gene3D" id="1.10.3720.10">
    <property type="entry name" value="MetI-like"/>
    <property type="match status" value="1"/>
</dbReference>
<proteinExistence type="inferred from homology"/>
<comment type="subcellular location">
    <subcellularLocation>
        <location evidence="1 7">Cell membrane</location>
        <topology evidence="1 7">Multi-pass membrane protein</topology>
    </subcellularLocation>
</comment>
<evidence type="ECO:0000313" key="9">
    <source>
        <dbReference type="EMBL" id="THJ49192.1"/>
    </source>
</evidence>
<dbReference type="InterPro" id="IPR051393">
    <property type="entry name" value="ABC_transporter_permease"/>
</dbReference>
<dbReference type="RefSeq" id="WP_136449234.1">
    <property type="nucleotide sequence ID" value="NZ_CADCWT010000247.1"/>
</dbReference>
<dbReference type="Proteomes" id="UP000305282">
    <property type="component" value="Unassembled WGS sequence"/>
</dbReference>
<keyword evidence="5 7" id="KW-1133">Transmembrane helix</keyword>
<evidence type="ECO:0000256" key="6">
    <source>
        <dbReference type="ARBA" id="ARBA00023136"/>
    </source>
</evidence>
<accession>A0A4V3Z121</accession>
<sequence length="308" mass="33337">MTTVLDKPVPSLAAAGKPIDPNRTRATPYVFIAPAMSGIGLFVLLPALLSFIGSFFAIPLATGANWKWVGFDNYTSVFSDPTAHRAIENTLLYCVITIIPSLVLGLLLALLAESLRHGRTLVRTALFLPMTANLVAMAVVFKWIFALQGGFANQALAWIGVAPINWLNDTRYSLISVALVGVWRGVSLTMLLFLAGLTTIPGAIHEAAAAEGIRGWAKLRTLILPMMKPTIVFATVLSILTSIQAFDQINVMTQGGPQESSETILTFTWKVGFSYFQLGKPSALSFVLIAVLICIGLVRRRAFSAEQR</sequence>
<dbReference type="InterPro" id="IPR000515">
    <property type="entry name" value="MetI-like"/>
</dbReference>
<evidence type="ECO:0000256" key="1">
    <source>
        <dbReference type="ARBA" id="ARBA00004651"/>
    </source>
</evidence>
<dbReference type="EMBL" id="SSXH01000635">
    <property type="protein sequence ID" value="THJ49192.1"/>
    <property type="molecule type" value="Genomic_DNA"/>
</dbReference>
<dbReference type="CDD" id="cd06261">
    <property type="entry name" value="TM_PBP2"/>
    <property type="match status" value="1"/>
</dbReference>
<feature type="transmembrane region" description="Helical" evidence="7">
    <location>
        <begin position="29"/>
        <end position="58"/>
    </location>
</feature>
<keyword evidence="3" id="KW-1003">Cell membrane</keyword>
<evidence type="ECO:0000256" key="5">
    <source>
        <dbReference type="ARBA" id="ARBA00022989"/>
    </source>
</evidence>
<protein>
    <submittedName>
        <fullName evidence="9">Sugar ABC transporter permease</fullName>
    </submittedName>
</protein>
<evidence type="ECO:0000256" key="7">
    <source>
        <dbReference type="RuleBase" id="RU363032"/>
    </source>
</evidence>
<evidence type="ECO:0000256" key="3">
    <source>
        <dbReference type="ARBA" id="ARBA00022475"/>
    </source>
</evidence>
<comment type="similarity">
    <text evidence="7">Belongs to the binding-protein-dependent transport system permease family.</text>
</comment>
<feature type="transmembrane region" description="Helical" evidence="7">
    <location>
        <begin position="90"/>
        <end position="112"/>
    </location>
</feature>
<feature type="transmembrane region" description="Helical" evidence="7">
    <location>
        <begin position="221"/>
        <end position="243"/>
    </location>
</feature>
<keyword evidence="4 7" id="KW-0812">Transmembrane</keyword>
<dbReference type="AlphaFoldDB" id="A0A4V3Z121"/>